<organism evidence="2 3">
    <name type="scientific">Metschnikowia aff. pulcherrima</name>
    <dbReference type="NCBI Taxonomy" id="2163413"/>
    <lineage>
        <taxon>Eukaryota</taxon>
        <taxon>Fungi</taxon>
        <taxon>Dikarya</taxon>
        <taxon>Ascomycota</taxon>
        <taxon>Saccharomycotina</taxon>
        <taxon>Pichiomycetes</taxon>
        <taxon>Metschnikowiaceae</taxon>
        <taxon>Metschnikowia</taxon>
    </lineage>
</organism>
<dbReference type="AlphaFoldDB" id="A0A4P6XU03"/>
<evidence type="ECO:0000256" key="1">
    <source>
        <dbReference type="SAM" id="SignalP"/>
    </source>
</evidence>
<evidence type="ECO:0000313" key="2">
    <source>
        <dbReference type="EMBL" id="QBM91092.1"/>
    </source>
</evidence>
<proteinExistence type="predicted"/>
<gene>
    <name evidence="2" type="ORF">METSCH_G01340</name>
</gene>
<reference evidence="3" key="1">
    <citation type="submission" date="2019-03" db="EMBL/GenBank/DDBJ databases">
        <title>Snf2 controls pulcherriminic acid biosynthesis and connects pigmentation and antifungal activity of the yeast Metschnikowia pulcherrima.</title>
        <authorList>
            <person name="Gore-Lloyd D."/>
            <person name="Sumann I."/>
            <person name="Brachmann A.O."/>
            <person name="Schneeberger K."/>
            <person name="Ortiz-Merino R.A."/>
            <person name="Moreno-Beltran M."/>
            <person name="Schlaefli M."/>
            <person name="Kirner P."/>
            <person name="Santos Kron A."/>
            <person name="Wolfe K.H."/>
            <person name="Piel J."/>
            <person name="Ahrens C.H."/>
            <person name="Henk D."/>
            <person name="Freimoser F.M."/>
        </authorList>
    </citation>
    <scope>NUCLEOTIDE SEQUENCE [LARGE SCALE GENOMIC DNA]</scope>
    <source>
        <strain evidence="3">APC 1.2</strain>
    </source>
</reference>
<dbReference type="EMBL" id="CP034462">
    <property type="protein sequence ID" value="QBM91092.1"/>
    <property type="molecule type" value="Genomic_DNA"/>
</dbReference>
<feature type="chain" id="PRO_5020917873" description="Secreted protein" evidence="1">
    <location>
        <begin position="23"/>
        <end position="150"/>
    </location>
</feature>
<feature type="signal peptide" evidence="1">
    <location>
        <begin position="1"/>
        <end position="22"/>
    </location>
</feature>
<keyword evidence="3" id="KW-1185">Reference proteome</keyword>
<evidence type="ECO:0008006" key="4">
    <source>
        <dbReference type="Google" id="ProtNLM"/>
    </source>
</evidence>
<sequence>MSCTMQGLHVWCGFSFTLQLLAFRVNSNRQPVRRAYTRPLRLHISMHNSGANRCLMMRLHPELFYPPCILTLARLFWIRLFRSLRLYRVISFAYFLANYESVKTSICLSNRSQLNAARQSILLTATGPGDPCYLPLSTDSFTHIHSMTLL</sequence>
<dbReference type="Proteomes" id="UP000292447">
    <property type="component" value="Chromosome VII"/>
</dbReference>
<protein>
    <recommendedName>
        <fullName evidence="4">Secreted protein</fullName>
    </recommendedName>
</protein>
<name>A0A4P6XU03_9ASCO</name>
<accession>A0A4P6XU03</accession>
<evidence type="ECO:0000313" key="3">
    <source>
        <dbReference type="Proteomes" id="UP000292447"/>
    </source>
</evidence>
<keyword evidence="1" id="KW-0732">Signal</keyword>